<dbReference type="EMBL" id="JAVYJV010000005">
    <property type="protein sequence ID" value="KAK4370489.1"/>
    <property type="molecule type" value="Genomic_DNA"/>
</dbReference>
<protein>
    <submittedName>
        <fullName evidence="2">Uncharacterized protein</fullName>
    </submittedName>
</protein>
<dbReference type="Proteomes" id="UP001291623">
    <property type="component" value="Unassembled WGS sequence"/>
</dbReference>
<accession>A0AAE1SIZ9</accession>
<comment type="caution">
    <text evidence="2">The sequence shown here is derived from an EMBL/GenBank/DDBJ whole genome shotgun (WGS) entry which is preliminary data.</text>
</comment>
<evidence type="ECO:0000313" key="2">
    <source>
        <dbReference type="EMBL" id="KAK4370489.1"/>
    </source>
</evidence>
<proteinExistence type="predicted"/>
<name>A0AAE1SIZ9_9SOLA</name>
<feature type="transmembrane region" description="Helical" evidence="1">
    <location>
        <begin position="6"/>
        <end position="25"/>
    </location>
</feature>
<organism evidence="2 3">
    <name type="scientific">Anisodus tanguticus</name>
    <dbReference type="NCBI Taxonomy" id="243964"/>
    <lineage>
        <taxon>Eukaryota</taxon>
        <taxon>Viridiplantae</taxon>
        <taxon>Streptophyta</taxon>
        <taxon>Embryophyta</taxon>
        <taxon>Tracheophyta</taxon>
        <taxon>Spermatophyta</taxon>
        <taxon>Magnoliopsida</taxon>
        <taxon>eudicotyledons</taxon>
        <taxon>Gunneridae</taxon>
        <taxon>Pentapetalae</taxon>
        <taxon>asterids</taxon>
        <taxon>lamiids</taxon>
        <taxon>Solanales</taxon>
        <taxon>Solanaceae</taxon>
        <taxon>Solanoideae</taxon>
        <taxon>Hyoscyameae</taxon>
        <taxon>Anisodus</taxon>
    </lineage>
</organism>
<evidence type="ECO:0000313" key="3">
    <source>
        <dbReference type="Proteomes" id="UP001291623"/>
    </source>
</evidence>
<evidence type="ECO:0000256" key="1">
    <source>
        <dbReference type="SAM" id="Phobius"/>
    </source>
</evidence>
<keyword evidence="1" id="KW-0812">Transmembrane</keyword>
<sequence>MDNRGGVHFVFMLFLLFLFLFFLLVEEKFLRFSIVFGSFPASAPIISRHQHSLNLNCILILISESS</sequence>
<keyword evidence="1" id="KW-0472">Membrane</keyword>
<gene>
    <name evidence="2" type="ORF">RND71_009964</name>
</gene>
<keyword evidence="3" id="KW-1185">Reference proteome</keyword>
<reference evidence="2" key="1">
    <citation type="submission" date="2023-12" db="EMBL/GenBank/DDBJ databases">
        <title>Genome assembly of Anisodus tanguticus.</title>
        <authorList>
            <person name="Wang Y.-J."/>
        </authorList>
    </citation>
    <scope>NUCLEOTIDE SEQUENCE</scope>
    <source>
        <strain evidence="2">KB-2021</strain>
        <tissue evidence="2">Leaf</tissue>
    </source>
</reference>
<dbReference type="AlphaFoldDB" id="A0AAE1SIZ9"/>
<keyword evidence="1" id="KW-1133">Transmembrane helix</keyword>